<sequence>MQTATAPSWFHPHFRLITGGREWSGPDLLNRAQTWPHGGLTADGQDVAGLAAALIAAWQRGVPLALLRGGLPAPDLRAVTGRVLLLETSGTTGTPKRISRPFDAILSGIAVPRDGDGGRWLLTYDASGFAGLQVLLTVMSGGGTLLAEPGADAATLVRLAAQQQATHISATPSFWRLMLLSGAHPPLARITLGGEAADQPLLDALARCFPSIPIRCIYASTELGRLFTVTDGKAGFPAAWLSHTPGPYSFRIWNDILQVAINGMWCDTGDLVELVGDRVLFRGRNDMVLNVGGSKVNPALAEARILALPGVDDAVVYGVPNPITGTILVADIVASDWRGDEHWQSRVTGSLADLPAAARPRRLRLLDRLPLSAAGKKRRLAEET</sequence>
<dbReference type="Gene3D" id="3.30.300.30">
    <property type="match status" value="1"/>
</dbReference>
<evidence type="ECO:0000313" key="9">
    <source>
        <dbReference type="EMBL" id="OYQ37375.1"/>
    </source>
</evidence>
<evidence type="ECO:0000313" key="10">
    <source>
        <dbReference type="Proteomes" id="UP000216998"/>
    </source>
</evidence>
<accession>A0A255Z910</accession>
<keyword evidence="3" id="KW-0436">Ligase</keyword>
<dbReference type="AlphaFoldDB" id="A0A255Z910"/>
<dbReference type="InterPro" id="IPR000873">
    <property type="entry name" value="AMP-dep_synth/lig_dom"/>
</dbReference>
<dbReference type="Proteomes" id="UP000216998">
    <property type="component" value="Unassembled WGS sequence"/>
</dbReference>
<evidence type="ECO:0000256" key="5">
    <source>
        <dbReference type="ARBA" id="ARBA00039545"/>
    </source>
</evidence>
<proteinExistence type="predicted"/>
<comment type="subcellular location">
    <subcellularLocation>
        <location evidence="1">Membrane</location>
        <topology evidence="1">Peripheral membrane protein</topology>
    </subcellularLocation>
</comment>
<dbReference type="InterPro" id="IPR045851">
    <property type="entry name" value="AMP-bd_C_sf"/>
</dbReference>
<name>A0A255Z910_9PROT</name>
<evidence type="ECO:0000256" key="4">
    <source>
        <dbReference type="ARBA" id="ARBA00026121"/>
    </source>
</evidence>
<feature type="domain" description="AMP-binding enzyme C-terminal" evidence="8">
    <location>
        <begin position="302"/>
        <end position="376"/>
    </location>
</feature>
<organism evidence="9 10">
    <name type="scientific">Niveispirillum lacus</name>
    <dbReference type="NCBI Taxonomy" id="1981099"/>
    <lineage>
        <taxon>Bacteria</taxon>
        <taxon>Pseudomonadati</taxon>
        <taxon>Pseudomonadota</taxon>
        <taxon>Alphaproteobacteria</taxon>
        <taxon>Rhodospirillales</taxon>
        <taxon>Azospirillaceae</taxon>
        <taxon>Niveispirillum</taxon>
    </lineage>
</organism>
<dbReference type="GO" id="GO:0004467">
    <property type="term" value="F:long-chain fatty acid-CoA ligase activity"/>
    <property type="evidence" value="ECO:0007669"/>
    <property type="project" value="UniProtKB-EC"/>
</dbReference>
<evidence type="ECO:0000259" key="7">
    <source>
        <dbReference type="Pfam" id="PF00501"/>
    </source>
</evidence>
<dbReference type="InterPro" id="IPR042099">
    <property type="entry name" value="ANL_N_sf"/>
</dbReference>
<dbReference type="PANTHER" id="PTHR43767:SF8">
    <property type="entry name" value="LONG-CHAIN-FATTY-ACID--COA LIGASE"/>
    <property type="match status" value="1"/>
</dbReference>
<dbReference type="Pfam" id="PF00501">
    <property type="entry name" value="AMP-binding"/>
    <property type="match status" value="1"/>
</dbReference>
<dbReference type="GO" id="GO:0016020">
    <property type="term" value="C:membrane"/>
    <property type="evidence" value="ECO:0007669"/>
    <property type="project" value="UniProtKB-SubCell"/>
</dbReference>
<dbReference type="Gene3D" id="3.40.50.12780">
    <property type="entry name" value="N-terminal domain of ligase-like"/>
    <property type="match status" value="1"/>
</dbReference>
<dbReference type="EC" id="6.2.1.3" evidence="4"/>
<dbReference type="OrthoDB" id="7055148at2"/>
<reference evidence="9 10" key="1">
    <citation type="submission" date="2017-07" db="EMBL/GenBank/DDBJ databases">
        <title>Niveispirillum cyanobacteriorum sp. nov., isolated from cyanobacterial aggregates in a eutrophic lake.</title>
        <authorList>
            <person name="Cai H."/>
        </authorList>
    </citation>
    <scope>NUCLEOTIDE SEQUENCE [LARGE SCALE GENOMIC DNA]</scope>
    <source>
        <strain evidence="10">TH1-14</strain>
    </source>
</reference>
<gene>
    <name evidence="9" type="ORF">CHU95_01390</name>
</gene>
<dbReference type="InterPro" id="IPR025110">
    <property type="entry name" value="AMP-bd_C"/>
</dbReference>
<protein>
    <recommendedName>
        <fullName evidence="5">Long-chain-fatty-acid--CoA ligase</fullName>
        <ecNumber evidence="4">6.2.1.3</ecNumber>
    </recommendedName>
    <alternativeName>
        <fullName evidence="6">Long-chain acyl-CoA synthetase</fullName>
    </alternativeName>
</protein>
<dbReference type="EMBL" id="NOXU01000015">
    <property type="protein sequence ID" value="OYQ37375.1"/>
    <property type="molecule type" value="Genomic_DNA"/>
</dbReference>
<feature type="domain" description="AMP-dependent synthetase/ligase" evidence="7">
    <location>
        <begin position="88"/>
        <end position="229"/>
    </location>
</feature>
<dbReference type="PANTHER" id="PTHR43767">
    <property type="entry name" value="LONG-CHAIN-FATTY-ACID--COA LIGASE"/>
    <property type="match status" value="1"/>
</dbReference>
<evidence type="ECO:0000256" key="3">
    <source>
        <dbReference type="ARBA" id="ARBA00022598"/>
    </source>
</evidence>
<evidence type="ECO:0000256" key="1">
    <source>
        <dbReference type="ARBA" id="ARBA00004170"/>
    </source>
</evidence>
<evidence type="ECO:0000256" key="2">
    <source>
        <dbReference type="ARBA" id="ARBA00005005"/>
    </source>
</evidence>
<comment type="caution">
    <text evidence="9">The sequence shown here is derived from an EMBL/GenBank/DDBJ whole genome shotgun (WGS) entry which is preliminary data.</text>
</comment>
<dbReference type="InterPro" id="IPR050237">
    <property type="entry name" value="ATP-dep_AMP-bd_enzyme"/>
</dbReference>
<evidence type="ECO:0000256" key="6">
    <source>
        <dbReference type="ARBA" id="ARBA00042773"/>
    </source>
</evidence>
<dbReference type="SUPFAM" id="SSF56801">
    <property type="entry name" value="Acetyl-CoA synthetase-like"/>
    <property type="match status" value="1"/>
</dbReference>
<dbReference type="Pfam" id="PF13193">
    <property type="entry name" value="AMP-binding_C"/>
    <property type="match status" value="1"/>
</dbReference>
<evidence type="ECO:0000259" key="8">
    <source>
        <dbReference type="Pfam" id="PF13193"/>
    </source>
</evidence>
<keyword evidence="10" id="KW-1185">Reference proteome</keyword>
<comment type="pathway">
    <text evidence="2">Lipid metabolism; fatty acid beta-oxidation.</text>
</comment>